<organism evidence="1 2">
    <name type="scientific">Anguilla anguilla</name>
    <name type="common">European freshwater eel</name>
    <name type="synonym">Muraena anguilla</name>
    <dbReference type="NCBI Taxonomy" id="7936"/>
    <lineage>
        <taxon>Eukaryota</taxon>
        <taxon>Metazoa</taxon>
        <taxon>Chordata</taxon>
        <taxon>Craniata</taxon>
        <taxon>Vertebrata</taxon>
        <taxon>Euteleostomi</taxon>
        <taxon>Actinopterygii</taxon>
        <taxon>Neopterygii</taxon>
        <taxon>Teleostei</taxon>
        <taxon>Anguilliformes</taxon>
        <taxon>Anguillidae</taxon>
        <taxon>Anguilla</taxon>
    </lineage>
</organism>
<evidence type="ECO:0000313" key="2">
    <source>
        <dbReference type="Proteomes" id="UP001044222"/>
    </source>
</evidence>
<proteinExistence type="predicted"/>
<gene>
    <name evidence="1" type="ORF">ANANG_G00099360</name>
</gene>
<dbReference type="Proteomes" id="UP001044222">
    <property type="component" value="Unassembled WGS sequence"/>
</dbReference>
<dbReference type="EMBL" id="JAFIRN010000005">
    <property type="protein sequence ID" value="KAG5848524.1"/>
    <property type="molecule type" value="Genomic_DNA"/>
</dbReference>
<keyword evidence="2" id="KW-1185">Reference proteome</keyword>
<name>A0A9D3MGG3_ANGAN</name>
<evidence type="ECO:0000313" key="1">
    <source>
        <dbReference type="EMBL" id="KAG5848524.1"/>
    </source>
</evidence>
<protein>
    <submittedName>
        <fullName evidence="1">Uncharacterized protein</fullName>
    </submittedName>
</protein>
<reference evidence="1" key="1">
    <citation type="submission" date="2021-01" db="EMBL/GenBank/DDBJ databases">
        <title>A chromosome-scale assembly of European eel, Anguilla anguilla.</title>
        <authorList>
            <person name="Henkel C."/>
            <person name="Jong-Raadsen S.A."/>
            <person name="Dufour S."/>
            <person name="Weltzien F.-A."/>
            <person name="Palstra A.P."/>
            <person name="Pelster B."/>
            <person name="Spaink H.P."/>
            <person name="Van Den Thillart G.E."/>
            <person name="Jansen H."/>
            <person name="Zahm M."/>
            <person name="Klopp C."/>
            <person name="Cedric C."/>
            <person name="Louis A."/>
            <person name="Berthelot C."/>
            <person name="Parey E."/>
            <person name="Roest Crollius H."/>
            <person name="Montfort J."/>
            <person name="Robinson-Rechavi M."/>
            <person name="Bucao C."/>
            <person name="Bouchez O."/>
            <person name="Gislard M."/>
            <person name="Lluch J."/>
            <person name="Milhes M."/>
            <person name="Lampietro C."/>
            <person name="Lopez Roques C."/>
            <person name="Donnadieu C."/>
            <person name="Braasch I."/>
            <person name="Desvignes T."/>
            <person name="Postlethwait J."/>
            <person name="Bobe J."/>
            <person name="Guiguen Y."/>
            <person name="Dirks R."/>
        </authorList>
    </citation>
    <scope>NUCLEOTIDE SEQUENCE</scope>
    <source>
        <strain evidence="1">Tag_6206</strain>
        <tissue evidence="1">Liver</tissue>
    </source>
</reference>
<comment type="caution">
    <text evidence="1">The sequence shown here is derived from an EMBL/GenBank/DDBJ whole genome shotgun (WGS) entry which is preliminary data.</text>
</comment>
<accession>A0A9D3MGG3</accession>
<dbReference type="AlphaFoldDB" id="A0A9D3MGG3"/>
<sequence>MLFTSACQAHLVTLSDSESGQGHTAFEQRRLDLVSRRRHCTDWKRRKAFLELGKIRSLQDSLYEDLRPSLVIESWALTNHTVHLAD</sequence>